<dbReference type="PROSITE" id="PS50002">
    <property type="entry name" value="SH3"/>
    <property type="match status" value="1"/>
</dbReference>
<dbReference type="Pfam" id="PF00017">
    <property type="entry name" value="SH2"/>
    <property type="match status" value="1"/>
</dbReference>
<accession>A0A7K8U1T2</accession>
<keyword evidence="8" id="KW-1185">Reference proteome</keyword>
<evidence type="ECO:0000256" key="4">
    <source>
        <dbReference type="PROSITE-ProRule" id="PRU00192"/>
    </source>
</evidence>
<dbReference type="PRINTS" id="PR00401">
    <property type="entry name" value="SH2DOMAIN"/>
</dbReference>
<dbReference type="SMART" id="SM00326">
    <property type="entry name" value="SH3"/>
    <property type="match status" value="2"/>
</dbReference>
<sequence>MESVALYSFQATEKDELPFQKGDTLKVRGAGGASILQGGDAGVPWMPRGARVAEPGVPCRWYAGRISRHLAEERLLKCKHLGAFLIRDSESAPGEFSISVNYGQHVQHFKVLRERNGKYFLWEEKFNSLNELVDFYRTTTIAKKQQIFLRDEDQTQEVPSGMGPKFVQAQFDFSAHDGSQLPFLRGDIIEVLDYPDPNWWQGKIYGRVGLFPRNYVHPIRK</sequence>
<dbReference type="InterPro" id="IPR001452">
    <property type="entry name" value="SH3_domain"/>
</dbReference>
<feature type="domain" description="SH2" evidence="5">
    <location>
        <begin position="61"/>
        <end position="153"/>
    </location>
</feature>
<dbReference type="SUPFAM" id="SSF55550">
    <property type="entry name" value="SH2 domain"/>
    <property type="match status" value="1"/>
</dbReference>
<dbReference type="PANTHER" id="PTHR46037">
    <property type="entry name" value="PROTEIN ENHANCER OF SEVENLESS 2B"/>
    <property type="match status" value="1"/>
</dbReference>
<protein>
    <submittedName>
        <fullName evidence="7">GRAP protein</fullName>
    </submittedName>
</protein>
<dbReference type="SUPFAM" id="SSF50044">
    <property type="entry name" value="SH3-domain"/>
    <property type="match status" value="2"/>
</dbReference>
<evidence type="ECO:0000259" key="5">
    <source>
        <dbReference type="PROSITE" id="PS50001"/>
    </source>
</evidence>
<feature type="non-terminal residue" evidence="7">
    <location>
        <position position="221"/>
    </location>
</feature>
<dbReference type="Pfam" id="PF00018">
    <property type="entry name" value="SH3_1"/>
    <property type="match status" value="2"/>
</dbReference>
<dbReference type="EMBL" id="VWZA01000633">
    <property type="protein sequence ID" value="NXF47910.1"/>
    <property type="molecule type" value="Genomic_DNA"/>
</dbReference>
<comment type="caution">
    <text evidence="7">The sequence shown here is derived from an EMBL/GenBank/DDBJ whole genome shotgun (WGS) entry which is preliminary data.</text>
</comment>
<proteinExistence type="predicted"/>
<dbReference type="InterPro" id="IPR043539">
    <property type="entry name" value="Grb2-like"/>
</dbReference>
<feature type="non-terminal residue" evidence="7">
    <location>
        <position position="1"/>
    </location>
</feature>
<dbReference type="SMART" id="SM00252">
    <property type="entry name" value="SH2"/>
    <property type="match status" value="1"/>
</dbReference>
<dbReference type="PRINTS" id="PR00499">
    <property type="entry name" value="P67PHOX"/>
</dbReference>
<evidence type="ECO:0000256" key="1">
    <source>
        <dbReference type="ARBA" id="ARBA00022443"/>
    </source>
</evidence>
<dbReference type="Gene3D" id="2.30.30.40">
    <property type="entry name" value="SH3 Domains"/>
    <property type="match status" value="2"/>
</dbReference>
<dbReference type="InterPro" id="IPR000980">
    <property type="entry name" value="SH2"/>
</dbReference>
<dbReference type="Gene3D" id="3.30.505.10">
    <property type="entry name" value="SH2 domain"/>
    <property type="match status" value="1"/>
</dbReference>
<keyword evidence="1 4" id="KW-0728">SH3 domain</keyword>
<dbReference type="PRINTS" id="PR00452">
    <property type="entry name" value="SH3DOMAIN"/>
</dbReference>
<dbReference type="CDD" id="cd09941">
    <property type="entry name" value="SH2_Grb2_like"/>
    <property type="match status" value="1"/>
</dbReference>
<dbReference type="Proteomes" id="UP000569728">
    <property type="component" value="Unassembled WGS sequence"/>
</dbReference>
<dbReference type="InterPro" id="IPR036860">
    <property type="entry name" value="SH2_dom_sf"/>
</dbReference>
<dbReference type="PROSITE" id="PS50001">
    <property type="entry name" value="SH2"/>
    <property type="match status" value="1"/>
</dbReference>
<evidence type="ECO:0000256" key="2">
    <source>
        <dbReference type="ARBA" id="ARBA00022999"/>
    </source>
</evidence>
<dbReference type="AlphaFoldDB" id="A0A7K8U1T2"/>
<feature type="domain" description="SH3" evidence="6">
    <location>
        <begin position="162"/>
        <end position="221"/>
    </location>
</feature>
<evidence type="ECO:0000259" key="6">
    <source>
        <dbReference type="PROSITE" id="PS50002"/>
    </source>
</evidence>
<dbReference type="InterPro" id="IPR036028">
    <property type="entry name" value="SH3-like_dom_sf"/>
</dbReference>
<reference evidence="7 8" key="1">
    <citation type="submission" date="2019-09" db="EMBL/GenBank/DDBJ databases">
        <title>Bird 10,000 Genomes (B10K) Project - Family phase.</title>
        <authorList>
            <person name="Zhang G."/>
        </authorList>
    </citation>
    <scope>NUCLEOTIDE SEQUENCE [LARGE SCALE GENOMIC DNA]</scope>
    <source>
        <strain evidence="7">B10K-CU-031-11</strain>
        <tissue evidence="7">Muscle</tissue>
    </source>
</reference>
<evidence type="ECO:0000313" key="7">
    <source>
        <dbReference type="EMBL" id="NXF47910.1"/>
    </source>
</evidence>
<gene>
    <name evidence="7" type="primary">Grap</name>
    <name evidence="7" type="ORF">OCEOCE_R10942</name>
</gene>
<keyword evidence="2 3" id="KW-0727">SH2 domain</keyword>
<evidence type="ECO:0000256" key="3">
    <source>
        <dbReference type="PROSITE-ProRule" id="PRU00191"/>
    </source>
</evidence>
<name>A0A7K8U1T2_OCEOC</name>
<dbReference type="OrthoDB" id="10255964at2759"/>
<evidence type="ECO:0000313" key="8">
    <source>
        <dbReference type="Proteomes" id="UP000569728"/>
    </source>
</evidence>
<organism evidence="7 8">
    <name type="scientific">Oceanites oceanicus</name>
    <name type="common">Wilson's storm petrel</name>
    <name type="synonym">Procellaria oceanica</name>
    <dbReference type="NCBI Taxonomy" id="79653"/>
    <lineage>
        <taxon>Eukaryota</taxon>
        <taxon>Metazoa</taxon>
        <taxon>Chordata</taxon>
        <taxon>Craniata</taxon>
        <taxon>Vertebrata</taxon>
        <taxon>Euteleostomi</taxon>
        <taxon>Archelosauria</taxon>
        <taxon>Archosauria</taxon>
        <taxon>Dinosauria</taxon>
        <taxon>Saurischia</taxon>
        <taxon>Theropoda</taxon>
        <taxon>Coelurosauria</taxon>
        <taxon>Aves</taxon>
        <taxon>Neognathae</taxon>
        <taxon>Neoaves</taxon>
        <taxon>Aequornithes</taxon>
        <taxon>Procellariiformes</taxon>
        <taxon>Hydrobatidae</taxon>
        <taxon>Oceanites</taxon>
    </lineage>
</organism>